<evidence type="ECO:0000259" key="1">
    <source>
        <dbReference type="Pfam" id="PF19054"/>
    </source>
</evidence>
<reference evidence="2" key="1">
    <citation type="submission" date="2021-01" db="EMBL/GenBank/DDBJ databases">
        <title>Whole genome shotgun sequence of Planotetraspora silvatica NBRC 100141.</title>
        <authorList>
            <person name="Komaki H."/>
            <person name="Tamura T."/>
        </authorList>
    </citation>
    <scope>NUCLEOTIDE SEQUENCE</scope>
    <source>
        <strain evidence="2">NBRC 100141</strain>
    </source>
</reference>
<dbReference type="Pfam" id="PF19054">
    <property type="entry name" value="DUF5753"/>
    <property type="match status" value="1"/>
</dbReference>
<dbReference type="RefSeq" id="WP_203980990.1">
    <property type="nucleotide sequence ID" value="NZ_BAAAKY010000043.1"/>
</dbReference>
<protein>
    <recommendedName>
        <fullName evidence="1">DUF5753 domain-containing protein</fullName>
    </recommendedName>
</protein>
<dbReference type="AlphaFoldDB" id="A0A8J3UXX7"/>
<dbReference type="EMBL" id="BOOQ01000074">
    <property type="protein sequence ID" value="GII51511.1"/>
    <property type="molecule type" value="Genomic_DNA"/>
</dbReference>
<dbReference type="Proteomes" id="UP000644610">
    <property type="component" value="Unassembled WGS sequence"/>
</dbReference>
<gene>
    <name evidence="2" type="ORF">Psi02_79350</name>
</gene>
<organism evidence="2 3">
    <name type="scientific">Planotetraspora silvatica</name>
    <dbReference type="NCBI Taxonomy" id="234614"/>
    <lineage>
        <taxon>Bacteria</taxon>
        <taxon>Bacillati</taxon>
        <taxon>Actinomycetota</taxon>
        <taxon>Actinomycetes</taxon>
        <taxon>Streptosporangiales</taxon>
        <taxon>Streptosporangiaceae</taxon>
        <taxon>Planotetraspora</taxon>
    </lineage>
</organism>
<evidence type="ECO:0000313" key="3">
    <source>
        <dbReference type="Proteomes" id="UP000644610"/>
    </source>
</evidence>
<name>A0A8J3UXX7_9ACTN</name>
<keyword evidence="3" id="KW-1185">Reference proteome</keyword>
<sequence>MAAQLLHLAEAAQASNVSVRVIPDEVGLHAGMAGAFTILDFLVDPEDLDGLGSPSVIYVESVSRSEVLDSCDEVAQYETIYDLVQASALGEEATIQFLTARAASLLAQ</sequence>
<dbReference type="InterPro" id="IPR043917">
    <property type="entry name" value="DUF5753"/>
</dbReference>
<accession>A0A8J3UXX7</accession>
<proteinExistence type="predicted"/>
<evidence type="ECO:0000313" key="2">
    <source>
        <dbReference type="EMBL" id="GII51511.1"/>
    </source>
</evidence>
<comment type="caution">
    <text evidence="2">The sequence shown here is derived from an EMBL/GenBank/DDBJ whole genome shotgun (WGS) entry which is preliminary data.</text>
</comment>
<feature type="domain" description="DUF5753" evidence="1">
    <location>
        <begin position="1"/>
        <end position="99"/>
    </location>
</feature>